<organism evidence="5 6">
    <name type="scientific">Pseudonocardia xishanensis</name>
    <dbReference type="NCBI Taxonomy" id="630995"/>
    <lineage>
        <taxon>Bacteria</taxon>
        <taxon>Bacillati</taxon>
        <taxon>Actinomycetota</taxon>
        <taxon>Actinomycetes</taxon>
        <taxon>Pseudonocardiales</taxon>
        <taxon>Pseudonocardiaceae</taxon>
        <taxon>Pseudonocardia</taxon>
    </lineage>
</organism>
<keyword evidence="5" id="KW-0503">Monooxygenase</keyword>
<accession>A0ABP8S1A4</accession>
<comment type="caution">
    <text evidence="5">The sequence shown here is derived from an EMBL/GenBank/DDBJ whole genome shotgun (WGS) entry which is preliminary data.</text>
</comment>
<feature type="domain" description="FAD-binding" evidence="4">
    <location>
        <begin position="21"/>
        <end position="360"/>
    </location>
</feature>
<dbReference type="PRINTS" id="PR00420">
    <property type="entry name" value="RNGMNOXGNASE"/>
</dbReference>
<dbReference type="InterPro" id="IPR002938">
    <property type="entry name" value="FAD-bd"/>
</dbReference>
<keyword evidence="5" id="KW-0560">Oxidoreductase</keyword>
<evidence type="ECO:0000256" key="2">
    <source>
        <dbReference type="ARBA" id="ARBA00022630"/>
    </source>
</evidence>
<dbReference type="Pfam" id="PF01494">
    <property type="entry name" value="FAD_binding_3"/>
    <property type="match status" value="1"/>
</dbReference>
<dbReference type="PANTHER" id="PTHR43004:SF19">
    <property type="entry name" value="BINDING MONOOXYGENASE, PUTATIVE (JCVI)-RELATED"/>
    <property type="match status" value="1"/>
</dbReference>
<dbReference type="Proteomes" id="UP001501598">
    <property type="component" value="Unassembled WGS sequence"/>
</dbReference>
<dbReference type="Gene3D" id="3.30.70.2450">
    <property type="match status" value="1"/>
</dbReference>
<evidence type="ECO:0000313" key="5">
    <source>
        <dbReference type="EMBL" id="GAA4555014.1"/>
    </source>
</evidence>
<evidence type="ECO:0000313" key="6">
    <source>
        <dbReference type="Proteomes" id="UP001501598"/>
    </source>
</evidence>
<dbReference type="SUPFAM" id="SSF51905">
    <property type="entry name" value="FAD/NAD(P)-binding domain"/>
    <property type="match status" value="1"/>
</dbReference>
<evidence type="ECO:0000256" key="3">
    <source>
        <dbReference type="ARBA" id="ARBA00022827"/>
    </source>
</evidence>
<evidence type="ECO:0000259" key="4">
    <source>
        <dbReference type="Pfam" id="PF01494"/>
    </source>
</evidence>
<keyword evidence="3" id="KW-0274">FAD</keyword>
<protein>
    <submittedName>
        <fullName evidence="5">FAD-dependent monooxygenase</fullName>
    </submittedName>
</protein>
<dbReference type="EMBL" id="BAABGT010000089">
    <property type="protein sequence ID" value="GAA4555014.1"/>
    <property type="molecule type" value="Genomic_DNA"/>
</dbReference>
<comment type="cofactor">
    <cofactor evidence="1">
        <name>FAD</name>
        <dbReference type="ChEBI" id="CHEBI:57692"/>
    </cofactor>
</comment>
<sequence>MFPSPPNGRHMSPASEANGEPVCVVGAGPVGLTAALALRSLGVPVRVLDAQAENRVRPGSRALYVHHDSLRTFERISPGLGETVAAHGIQWSGRRTRHRGRLVFAKDHPPSAGGDLPPYASLRQLDTEAHLLDACRAHGVAFGWSAEVEKVVAGAEGVELRSTDGRRWTAPYVVAADGARSVVRAAIGRRMVGRRSASHHVVVDLADPPGEPVPALREFHYHHPGLDGRHVLVVPFAGGRQVDLQCREGEDPDALMEPARLRGWLSEVVATELVDRVLWVSRYPFLQSVADAFIDDERRVLLAGEAAHLFAPFGARGMNSGIADADAAAVAVATALQATDPQRARSTIDDYDAVRRAAALHNRDAAGQALAHMRPSPGGRLRQHLAAGLAGRVRRCGTWLEKAPYGPRTMATPTSTY</sequence>
<dbReference type="PANTHER" id="PTHR43004">
    <property type="entry name" value="TRK SYSTEM POTASSIUM UPTAKE PROTEIN"/>
    <property type="match status" value="1"/>
</dbReference>
<proteinExistence type="predicted"/>
<name>A0ABP8S1A4_9PSEU</name>
<reference evidence="6" key="1">
    <citation type="journal article" date="2019" name="Int. J. Syst. Evol. Microbiol.">
        <title>The Global Catalogue of Microorganisms (GCM) 10K type strain sequencing project: providing services to taxonomists for standard genome sequencing and annotation.</title>
        <authorList>
            <consortium name="The Broad Institute Genomics Platform"/>
            <consortium name="The Broad Institute Genome Sequencing Center for Infectious Disease"/>
            <person name="Wu L."/>
            <person name="Ma J."/>
        </authorList>
    </citation>
    <scope>NUCLEOTIDE SEQUENCE [LARGE SCALE GENOMIC DNA]</scope>
    <source>
        <strain evidence="6">JCM 17906</strain>
    </source>
</reference>
<keyword evidence="2" id="KW-0285">Flavoprotein</keyword>
<keyword evidence="6" id="KW-1185">Reference proteome</keyword>
<evidence type="ECO:0000256" key="1">
    <source>
        <dbReference type="ARBA" id="ARBA00001974"/>
    </source>
</evidence>
<dbReference type="InterPro" id="IPR036188">
    <property type="entry name" value="FAD/NAD-bd_sf"/>
</dbReference>
<gene>
    <name evidence="5" type="ORF">GCM10023175_54510</name>
</gene>
<dbReference type="InterPro" id="IPR050641">
    <property type="entry name" value="RIFMO-like"/>
</dbReference>
<dbReference type="RefSeq" id="WP_345424596.1">
    <property type="nucleotide sequence ID" value="NZ_BAABGT010000089.1"/>
</dbReference>
<dbReference type="GO" id="GO:0004497">
    <property type="term" value="F:monooxygenase activity"/>
    <property type="evidence" value="ECO:0007669"/>
    <property type="project" value="UniProtKB-KW"/>
</dbReference>
<dbReference type="Gene3D" id="3.50.50.60">
    <property type="entry name" value="FAD/NAD(P)-binding domain"/>
    <property type="match status" value="1"/>
</dbReference>